<organism evidence="2 3">
    <name type="scientific">Nephila pilipes</name>
    <name type="common">Giant wood spider</name>
    <name type="synonym">Nephila maculata</name>
    <dbReference type="NCBI Taxonomy" id="299642"/>
    <lineage>
        <taxon>Eukaryota</taxon>
        <taxon>Metazoa</taxon>
        <taxon>Ecdysozoa</taxon>
        <taxon>Arthropoda</taxon>
        <taxon>Chelicerata</taxon>
        <taxon>Arachnida</taxon>
        <taxon>Araneae</taxon>
        <taxon>Araneomorphae</taxon>
        <taxon>Entelegynae</taxon>
        <taxon>Araneoidea</taxon>
        <taxon>Nephilidae</taxon>
        <taxon>Nephila</taxon>
    </lineage>
</organism>
<evidence type="ECO:0000313" key="2">
    <source>
        <dbReference type="EMBL" id="GFT45806.1"/>
    </source>
</evidence>
<dbReference type="EMBL" id="BMAW01015842">
    <property type="protein sequence ID" value="GFT45806.1"/>
    <property type="molecule type" value="Genomic_DNA"/>
</dbReference>
<gene>
    <name evidence="2" type="ORF">NPIL_402101</name>
</gene>
<sequence>EIEQFELCNNEVSTSDIPSDDDIASEVRPNNDTAAEENDSLCPEED</sequence>
<feature type="compositionally biased region" description="Acidic residues" evidence="1">
    <location>
        <begin position="34"/>
        <end position="46"/>
    </location>
</feature>
<keyword evidence="3" id="KW-1185">Reference proteome</keyword>
<evidence type="ECO:0000256" key="1">
    <source>
        <dbReference type="SAM" id="MobiDB-lite"/>
    </source>
</evidence>
<dbReference type="AlphaFoldDB" id="A0A8X6P3N6"/>
<proteinExistence type="predicted"/>
<accession>A0A8X6P3N6</accession>
<name>A0A8X6P3N6_NEPPI</name>
<feature type="region of interest" description="Disordered" evidence="1">
    <location>
        <begin position="1"/>
        <end position="46"/>
    </location>
</feature>
<comment type="caution">
    <text evidence="2">The sequence shown here is derived from an EMBL/GenBank/DDBJ whole genome shotgun (WGS) entry which is preliminary data.</text>
</comment>
<evidence type="ECO:0000313" key="3">
    <source>
        <dbReference type="Proteomes" id="UP000887013"/>
    </source>
</evidence>
<dbReference type="Proteomes" id="UP000887013">
    <property type="component" value="Unassembled WGS sequence"/>
</dbReference>
<protein>
    <submittedName>
        <fullName evidence="2">Uncharacterized protein</fullName>
    </submittedName>
</protein>
<reference evidence="2" key="1">
    <citation type="submission" date="2020-08" db="EMBL/GenBank/DDBJ databases">
        <title>Multicomponent nature underlies the extraordinary mechanical properties of spider dragline silk.</title>
        <authorList>
            <person name="Kono N."/>
            <person name="Nakamura H."/>
            <person name="Mori M."/>
            <person name="Yoshida Y."/>
            <person name="Ohtoshi R."/>
            <person name="Malay A.D."/>
            <person name="Moran D.A.P."/>
            <person name="Tomita M."/>
            <person name="Numata K."/>
            <person name="Arakawa K."/>
        </authorList>
    </citation>
    <scope>NUCLEOTIDE SEQUENCE</scope>
</reference>
<feature type="non-terminal residue" evidence="2">
    <location>
        <position position="1"/>
    </location>
</feature>